<sequence>MEKDVIGIDIGGTSARAIVLDPSSFEIKDQLTTASSNNGPELVQIIKSLVRKLEKSTEQSFSKLGLGIAGLAHRSGIVRYSPNLPNLVEFPITLETENELGIPVVIGNDATVGTIAEWKIGAGKGSDNFALVTLGTGIGTGFVIDGRLLLGSNGFAGEAGHMTIDVNGPVHITGQRGPWEYFASGNALNRIVQKEASEGTYTWGVNEAGNWGNVTS</sequence>
<protein>
    <recommendedName>
        <fullName evidence="2">ROK family protein</fullName>
    </recommendedName>
</protein>
<dbReference type="PANTHER" id="PTHR18964:SF149">
    <property type="entry name" value="BIFUNCTIONAL UDP-N-ACETYLGLUCOSAMINE 2-EPIMERASE_N-ACETYLMANNOSAMINE KINASE"/>
    <property type="match status" value="1"/>
</dbReference>
<evidence type="ECO:0000313" key="1">
    <source>
        <dbReference type="EMBL" id="SVA84201.1"/>
    </source>
</evidence>
<dbReference type="InterPro" id="IPR043129">
    <property type="entry name" value="ATPase_NBD"/>
</dbReference>
<dbReference type="InterPro" id="IPR000600">
    <property type="entry name" value="ROK"/>
</dbReference>
<dbReference type="EMBL" id="UINC01019934">
    <property type="protein sequence ID" value="SVA84201.1"/>
    <property type="molecule type" value="Genomic_DNA"/>
</dbReference>
<name>A0A381Z5I5_9ZZZZ</name>
<dbReference type="CDD" id="cd23763">
    <property type="entry name" value="ASKHA_ATPase_ROK"/>
    <property type="match status" value="1"/>
</dbReference>
<organism evidence="1">
    <name type="scientific">marine metagenome</name>
    <dbReference type="NCBI Taxonomy" id="408172"/>
    <lineage>
        <taxon>unclassified sequences</taxon>
        <taxon>metagenomes</taxon>
        <taxon>ecological metagenomes</taxon>
    </lineage>
</organism>
<dbReference type="Pfam" id="PF00480">
    <property type="entry name" value="ROK"/>
    <property type="match status" value="1"/>
</dbReference>
<dbReference type="PROSITE" id="PS01125">
    <property type="entry name" value="ROK"/>
    <property type="match status" value="1"/>
</dbReference>
<feature type="non-terminal residue" evidence="1">
    <location>
        <position position="216"/>
    </location>
</feature>
<dbReference type="PANTHER" id="PTHR18964">
    <property type="entry name" value="ROK (REPRESSOR, ORF, KINASE) FAMILY"/>
    <property type="match status" value="1"/>
</dbReference>
<evidence type="ECO:0008006" key="2">
    <source>
        <dbReference type="Google" id="ProtNLM"/>
    </source>
</evidence>
<accession>A0A381Z5I5</accession>
<dbReference type="Gene3D" id="3.30.420.40">
    <property type="match status" value="2"/>
</dbReference>
<dbReference type="SUPFAM" id="SSF53067">
    <property type="entry name" value="Actin-like ATPase domain"/>
    <property type="match status" value="1"/>
</dbReference>
<reference evidence="1" key="1">
    <citation type="submission" date="2018-05" db="EMBL/GenBank/DDBJ databases">
        <authorList>
            <person name="Lanie J.A."/>
            <person name="Ng W.-L."/>
            <person name="Kazmierczak K.M."/>
            <person name="Andrzejewski T.M."/>
            <person name="Davidsen T.M."/>
            <person name="Wayne K.J."/>
            <person name="Tettelin H."/>
            <person name="Glass J.I."/>
            <person name="Rusch D."/>
            <person name="Podicherti R."/>
            <person name="Tsui H.-C.T."/>
            <person name="Winkler M.E."/>
        </authorList>
    </citation>
    <scope>NUCLEOTIDE SEQUENCE</scope>
</reference>
<proteinExistence type="predicted"/>
<dbReference type="InterPro" id="IPR049874">
    <property type="entry name" value="ROK_cs"/>
</dbReference>
<gene>
    <name evidence="1" type="ORF">METZ01_LOCUS137055</name>
</gene>
<dbReference type="AlphaFoldDB" id="A0A381Z5I5"/>